<protein>
    <submittedName>
        <fullName evidence="2">Uncharacterized protein</fullName>
    </submittedName>
</protein>
<accession>A0AAW9CQK3</accession>
<evidence type="ECO:0000313" key="3">
    <source>
        <dbReference type="Proteomes" id="UP001272137"/>
    </source>
</evidence>
<dbReference type="AlphaFoldDB" id="A0AAW9CQK3"/>
<reference evidence="2" key="1">
    <citation type="submission" date="2018-08" db="EMBL/GenBank/DDBJ databases">
        <title>Identification of Burkholderia cepacia strains that express a Burkholderia pseudomallei-like capsular polysaccharide.</title>
        <authorList>
            <person name="Burtnick M.N."/>
            <person name="Vongsouvath M."/>
            <person name="Newton P."/>
            <person name="Wuthiekanun V."/>
            <person name="Limmathurotsakul D."/>
            <person name="Brett P.J."/>
            <person name="Chantratita N."/>
            <person name="Dance D.A."/>
        </authorList>
    </citation>
    <scope>NUCLEOTIDE SEQUENCE</scope>
    <source>
        <strain evidence="2">SBXCC001</strain>
    </source>
</reference>
<sequence>MPFGTASASVRMEVRASLASAIPRSSGLVRDDHADADIGRSGKHRGKSFMRSIPSCG</sequence>
<proteinExistence type="predicted"/>
<feature type="compositionally biased region" description="Basic and acidic residues" evidence="1">
    <location>
        <begin position="31"/>
        <end position="40"/>
    </location>
</feature>
<gene>
    <name evidence="2" type="ORF">C7S16_4321</name>
</gene>
<organism evidence="2 3">
    <name type="scientific">Burkholderia thailandensis</name>
    <dbReference type="NCBI Taxonomy" id="57975"/>
    <lineage>
        <taxon>Bacteria</taxon>
        <taxon>Pseudomonadati</taxon>
        <taxon>Pseudomonadota</taxon>
        <taxon>Betaproteobacteria</taxon>
        <taxon>Burkholderiales</taxon>
        <taxon>Burkholderiaceae</taxon>
        <taxon>Burkholderia</taxon>
        <taxon>pseudomallei group</taxon>
    </lineage>
</organism>
<name>A0AAW9CQK3_BURTH</name>
<dbReference type="Proteomes" id="UP001272137">
    <property type="component" value="Unassembled WGS sequence"/>
</dbReference>
<evidence type="ECO:0000256" key="1">
    <source>
        <dbReference type="SAM" id="MobiDB-lite"/>
    </source>
</evidence>
<evidence type="ECO:0000313" key="2">
    <source>
        <dbReference type="EMBL" id="MDW9252462.1"/>
    </source>
</evidence>
<comment type="caution">
    <text evidence="2">The sequence shown here is derived from an EMBL/GenBank/DDBJ whole genome shotgun (WGS) entry which is preliminary data.</text>
</comment>
<feature type="region of interest" description="Disordered" evidence="1">
    <location>
        <begin position="31"/>
        <end position="57"/>
    </location>
</feature>
<dbReference type="EMBL" id="QXCT01000001">
    <property type="protein sequence ID" value="MDW9252462.1"/>
    <property type="molecule type" value="Genomic_DNA"/>
</dbReference>